<evidence type="ECO:0000313" key="4">
    <source>
        <dbReference type="RefSeq" id="XP_013381073.1"/>
    </source>
</evidence>
<organism evidence="3 4">
    <name type="scientific">Lingula anatina</name>
    <name type="common">Brachiopod</name>
    <name type="synonym">Lingula unguis</name>
    <dbReference type="NCBI Taxonomy" id="7574"/>
    <lineage>
        <taxon>Eukaryota</taxon>
        <taxon>Metazoa</taxon>
        <taxon>Spiralia</taxon>
        <taxon>Lophotrochozoa</taxon>
        <taxon>Brachiopoda</taxon>
        <taxon>Linguliformea</taxon>
        <taxon>Lingulata</taxon>
        <taxon>Lingulida</taxon>
        <taxon>Linguloidea</taxon>
        <taxon>Lingulidae</taxon>
        <taxon>Lingula</taxon>
    </lineage>
</organism>
<feature type="region of interest" description="Disordered" evidence="1">
    <location>
        <begin position="126"/>
        <end position="145"/>
    </location>
</feature>
<reference evidence="4" key="1">
    <citation type="submission" date="2025-08" db="UniProtKB">
        <authorList>
            <consortium name="RefSeq"/>
        </authorList>
    </citation>
    <scope>IDENTIFICATION</scope>
    <source>
        <tissue evidence="4">Gonads</tissue>
    </source>
</reference>
<dbReference type="GeneID" id="106152126"/>
<feature type="signal peptide" evidence="2">
    <location>
        <begin position="1"/>
        <end position="17"/>
    </location>
</feature>
<sequence length="457" mass="48392">MQLLFAKLSSFVAFCDTGVVSKVTLRHQGVDFSDVDHAIKALSWNGSGSGLMQEKTINAQHTNYTGKKTPSAHGKKANFKLKDIVKDMQNCHLSKGSKSRSPRNSLDSSYFARFSFSSEDIPAEVGFKKSDKESSKPRRKERSLALNTVPPTLTSFWSNQSKSTSVPDGTSLFFRGNGSAGASASNSIMTRPNQESLAQEAKLISSRLFDQPLDAVRGGEKQGVGATDPAGNRSAGFAGAAPCTFSPHSCSELERMSSGGSLVAQRGSVSSVTLSNTDSDSERPYASVTPITEGWSPLNPTVGFNAVPSVEEEQLLQSAAGVFTLENPNNQNTRSHSALVENHGHSGDQNITSGHNVTVDQCTSTGAALPDPDRSTLNPDQARGDSIQGVSNPDGAFSDLGQAASISDQASPNPDSAAAGNTSVFGTGEFRFALSPAVTFKSSGRVLRKAARRQRHK</sequence>
<evidence type="ECO:0000313" key="3">
    <source>
        <dbReference type="Proteomes" id="UP000085678"/>
    </source>
</evidence>
<keyword evidence="2" id="KW-0732">Signal</keyword>
<dbReference type="KEGG" id="lak:106152126"/>
<gene>
    <name evidence="4" type="primary">LOC106152126</name>
</gene>
<dbReference type="InParanoid" id="A0A1S3H4Z4"/>
<feature type="chain" id="PRO_5010186206" evidence="2">
    <location>
        <begin position="18"/>
        <end position="457"/>
    </location>
</feature>
<protein>
    <submittedName>
        <fullName evidence="4">Uncharacterized protein LOC106152126</fullName>
    </submittedName>
</protein>
<feature type="region of interest" description="Disordered" evidence="1">
    <location>
        <begin position="364"/>
        <end position="400"/>
    </location>
</feature>
<accession>A0A1S3H4Z4</accession>
<dbReference type="RefSeq" id="XP_013381073.1">
    <property type="nucleotide sequence ID" value="XM_013525619.1"/>
</dbReference>
<evidence type="ECO:0000256" key="1">
    <source>
        <dbReference type="SAM" id="MobiDB-lite"/>
    </source>
</evidence>
<name>A0A1S3H4Z4_LINAN</name>
<evidence type="ECO:0000256" key="2">
    <source>
        <dbReference type="SAM" id="SignalP"/>
    </source>
</evidence>
<keyword evidence="3" id="KW-1185">Reference proteome</keyword>
<dbReference type="AlphaFoldDB" id="A0A1S3H4Z4"/>
<proteinExistence type="predicted"/>
<feature type="compositionally biased region" description="Basic and acidic residues" evidence="1">
    <location>
        <begin position="126"/>
        <end position="136"/>
    </location>
</feature>
<dbReference type="Proteomes" id="UP000085678">
    <property type="component" value="Unplaced"/>
</dbReference>